<evidence type="ECO:0000313" key="3">
    <source>
        <dbReference type="Proteomes" id="UP000324800"/>
    </source>
</evidence>
<protein>
    <submittedName>
        <fullName evidence="2">Putative dynein heavy chain</fullName>
    </submittedName>
</protein>
<dbReference type="Proteomes" id="UP000324800">
    <property type="component" value="Unassembled WGS sequence"/>
</dbReference>
<feature type="domain" description="Dynein heavy chain tail" evidence="1">
    <location>
        <begin position="1"/>
        <end position="142"/>
    </location>
</feature>
<dbReference type="EMBL" id="SNRW01026498">
    <property type="protein sequence ID" value="KAA6360754.1"/>
    <property type="molecule type" value="Genomic_DNA"/>
</dbReference>
<dbReference type="InterPro" id="IPR013594">
    <property type="entry name" value="Dynein_heavy_tail"/>
</dbReference>
<dbReference type="GO" id="GO:0045505">
    <property type="term" value="F:dynein intermediate chain binding"/>
    <property type="evidence" value="ECO:0007669"/>
    <property type="project" value="InterPro"/>
</dbReference>
<accession>A0A5J4TQQ2</accession>
<evidence type="ECO:0000313" key="2">
    <source>
        <dbReference type="EMBL" id="KAA6360754.1"/>
    </source>
</evidence>
<evidence type="ECO:0000259" key="1">
    <source>
        <dbReference type="Pfam" id="PF08385"/>
    </source>
</evidence>
<dbReference type="InterPro" id="IPR026983">
    <property type="entry name" value="DHC"/>
</dbReference>
<dbReference type="PANTHER" id="PTHR46532:SF11">
    <property type="entry name" value="DYNEIN AXONEMAL HEAVY CHAIN 12"/>
    <property type="match status" value="1"/>
</dbReference>
<dbReference type="OrthoDB" id="10251809at2759"/>
<dbReference type="AlphaFoldDB" id="A0A5J4TQQ2"/>
<name>A0A5J4TQQ2_9EUKA</name>
<dbReference type="GO" id="GO:0005858">
    <property type="term" value="C:axonemal dynein complex"/>
    <property type="evidence" value="ECO:0007669"/>
    <property type="project" value="TreeGrafter"/>
</dbReference>
<dbReference type="Pfam" id="PF08385">
    <property type="entry name" value="DHC_N1"/>
    <property type="match status" value="1"/>
</dbReference>
<dbReference type="PANTHER" id="PTHR46532">
    <property type="entry name" value="MALE FERTILITY FACTOR KL5"/>
    <property type="match status" value="1"/>
</dbReference>
<gene>
    <name evidence="2" type="ORF">EZS28_043720</name>
</gene>
<dbReference type="GO" id="GO:0007018">
    <property type="term" value="P:microtubule-based movement"/>
    <property type="evidence" value="ECO:0007669"/>
    <property type="project" value="InterPro"/>
</dbReference>
<proteinExistence type="predicted"/>
<dbReference type="GO" id="GO:0051959">
    <property type="term" value="F:dynein light intermediate chain binding"/>
    <property type="evidence" value="ECO:0007669"/>
    <property type="project" value="InterPro"/>
</dbReference>
<organism evidence="2 3">
    <name type="scientific">Streblomastix strix</name>
    <dbReference type="NCBI Taxonomy" id="222440"/>
    <lineage>
        <taxon>Eukaryota</taxon>
        <taxon>Metamonada</taxon>
        <taxon>Preaxostyla</taxon>
        <taxon>Oxymonadida</taxon>
        <taxon>Streblomastigidae</taxon>
        <taxon>Streblomastix</taxon>
    </lineage>
</organism>
<reference evidence="2 3" key="1">
    <citation type="submission" date="2019-03" db="EMBL/GenBank/DDBJ databases">
        <title>Single cell metagenomics reveals metabolic interactions within the superorganism composed of flagellate Streblomastix strix and complex community of Bacteroidetes bacteria on its surface.</title>
        <authorList>
            <person name="Treitli S.C."/>
            <person name="Kolisko M."/>
            <person name="Husnik F."/>
            <person name="Keeling P."/>
            <person name="Hampl V."/>
        </authorList>
    </citation>
    <scope>NUCLEOTIDE SEQUENCE [LARGE SCALE GENOMIC DNA]</scope>
    <source>
        <strain evidence="2">ST1C</strain>
    </source>
</reference>
<comment type="caution">
    <text evidence="2">The sequence shown here is derived from an EMBL/GenBank/DDBJ whole genome shotgun (WGS) entry which is preliminary data.</text>
</comment>
<sequence>MRELNAYETEKYKLWARDIDLTSAEKLDLPLLRKEDSLDHSAYIRISVNFDPALVALLREVRYLQSVGIEVPPEAQEVYSQTDVFQKHVGTLTTVVEQYNWLADNMLPEEEALIAHELDEATQRLEPGLKQLNWKSEGVEEFLKQSSESVGELYRKLTAAHNNLREITNKLKSWAAPMMKRDPKDRKMVNPQDVNDRIAARVNEFKKGSSRLQELVEQNRVLFSDIDAQNDAWINYLKMVSKLIIEGLVRIVRASMEHLKNLMGASHDEPLYEVKLLLQKSSLDFVPSISSSQEGSLRTMVRTWVKGFFSAASAIQRVDIVKKDDDPCC</sequence>